<dbReference type="InterPro" id="IPR035985">
    <property type="entry name" value="Ubiquitin-activating_enz"/>
</dbReference>
<comment type="caution">
    <text evidence="2">The sequence shown here is derived from an EMBL/GenBank/DDBJ whole genome shotgun (WGS) entry which is preliminary data.</text>
</comment>
<feature type="domain" description="THIF-type NAD/FAD binding fold" evidence="1">
    <location>
        <begin position="7"/>
        <end position="128"/>
    </location>
</feature>
<dbReference type="Pfam" id="PF00899">
    <property type="entry name" value="ThiF"/>
    <property type="match status" value="1"/>
</dbReference>
<dbReference type="SUPFAM" id="SSF69572">
    <property type="entry name" value="Activating enzymes of the ubiquitin-like proteins"/>
    <property type="match status" value="1"/>
</dbReference>
<keyword evidence="3" id="KW-1185">Reference proteome</keyword>
<reference evidence="2 3" key="1">
    <citation type="journal article" date="2015" name="Infect. Genet. Evol.">
        <title>Genomic sequences of six botulinum neurotoxin-producing strains representing three clostridial species illustrate the mobility and diversity of botulinum neurotoxin genes.</title>
        <authorList>
            <person name="Smith T.J."/>
            <person name="Hill K.K."/>
            <person name="Xie G."/>
            <person name="Foley B.T."/>
            <person name="Williamson C.H."/>
            <person name="Foster J.T."/>
            <person name="Johnson S.L."/>
            <person name="Chertkov O."/>
            <person name="Teshima H."/>
            <person name="Gibbons H.S."/>
            <person name="Johnsky L.A."/>
            <person name="Karavis M.A."/>
            <person name="Smith L.A."/>
        </authorList>
    </citation>
    <scope>NUCLEOTIDE SEQUENCE [LARGE SCALE GENOMIC DNA]</scope>
    <source>
        <strain evidence="2 3">CDC 2741</strain>
    </source>
</reference>
<dbReference type="Gene3D" id="3.40.50.720">
    <property type="entry name" value="NAD(P)-binding Rossmann-like Domain"/>
    <property type="match status" value="1"/>
</dbReference>
<evidence type="ECO:0000259" key="1">
    <source>
        <dbReference type="Pfam" id="PF00899"/>
    </source>
</evidence>
<dbReference type="AlphaFoldDB" id="A0A0C1UC62"/>
<dbReference type="OrthoDB" id="1842861at2"/>
<gene>
    <name evidence="2" type="ORF">U732_16</name>
</gene>
<dbReference type="RefSeq" id="WP_039635602.1">
    <property type="nucleotide sequence ID" value="NZ_AYSO01000020.1"/>
</dbReference>
<protein>
    <submittedName>
        <fullName evidence="2">ThiF family protein</fullName>
    </submittedName>
</protein>
<accession>A0A0C1UC62</accession>
<organism evidence="2 3">
    <name type="scientific">Clostridium argentinense CDC 2741</name>
    <dbReference type="NCBI Taxonomy" id="1418104"/>
    <lineage>
        <taxon>Bacteria</taxon>
        <taxon>Bacillati</taxon>
        <taxon>Bacillota</taxon>
        <taxon>Clostridia</taxon>
        <taxon>Eubacteriales</taxon>
        <taxon>Clostridiaceae</taxon>
        <taxon>Clostridium</taxon>
    </lineage>
</organism>
<proteinExistence type="predicted"/>
<dbReference type="EMBL" id="AYSO01000020">
    <property type="protein sequence ID" value="KIE45140.1"/>
    <property type="molecule type" value="Genomic_DNA"/>
</dbReference>
<name>A0A0C1UC62_9CLOT</name>
<dbReference type="GO" id="GO:0008641">
    <property type="term" value="F:ubiquitin-like modifier activating enzyme activity"/>
    <property type="evidence" value="ECO:0007669"/>
    <property type="project" value="InterPro"/>
</dbReference>
<sequence length="236" mass="26734">MIELKENRKYKIIIVGVGGTGSNLLSPLSRLIQFNNNHKLIIIDGDEYEAKNKKNQNISNRQIGRAKSEAMAELIQNKYPDVDVIYKDTYISQEKELLKILKGTEIPILVSCVDNNSTRKIFHNVFYDTKVNNIIYIDSGNGTNDRIGQVIIGFKQYGKIILNPVGDYFKEITEEEDTVEKATSCAATAHEMPQNIATNYMASAVLFNCLNNIISFNYIIHKSFFDCENGTVESYN</sequence>
<evidence type="ECO:0000313" key="3">
    <source>
        <dbReference type="Proteomes" id="UP000031366"/>
    </source>
</evidence>
<dbReference type="Proteomes" id="UP000031366">
    <property type="component" value="Unassembled WGS sequence"/>
</dbReference>
<dbReference type="InterPro" id="IPR000594">
    <property type="entry name" value="ThiF_NAD_FAD-bd"/>
</dbReference>
<evidence type="ECO:0000313" key="2">
    <source>
        <dbReference type="EMBL" id="KIE45140.1"/>
    </source>
</evidence>